<proteinExistence type="predicted"/>
<keyword evidence="2" id="KW-1185">Reference proteome</keyword>
<comment type="caution">
    <text evidence="1">The sequence shown here is derived from an EMBL/GenBank/DDBJ whole genome shotgun (WGS) entry which is preliminary data.</text>
</comment>
<name>A0AAV7IQW2_COTGL</name>
<sequence length="84" mass="9458">MSGEAGQGLVLAGASCCRLIAERVRGRWSVGEEAREESPARFFGPLFRKKRSSSSKWVLLNWLPLVPLTGSSFVRRKFDHYDCL</sequence>
<organism evidence="1 2">
    <name type="scientific">Cotesia glomerata</name>
    <name type="common">Lepidopteran parasitic wasp</name>
    <name type="synonym">Apanteles glomeratus</name>
    <dbReference type="NCBI Taxonomy" id="32391"/>
    <lineage>
        <taxon>Eukaryota</taxon>
        <taxon>Metazoa</taxon>
        <taxon>Ecdysozoa</taxon>
        <taxon>Arthropoda</taxon>
        <taxon>Hexapoda</taxon>
        <taxon>Insecta</taxon>
        <taxon>Pterygota</taxon>
        <taxon>Neoptera</taxon>
        <taxon>Endopterygota</taxon>
        <taxon>Hymenoptera</taxon>
        <taxon>Apocrita</taxon>
        <taxon>Ichneumonoidea</taxon>
        <taxon>Braconidae</taxon>
        <taxon>Microgastrinae</taxon>
        <taxon>Cotesia</taxon>
    </lineage>
</organism>
<dbReference type="AlphaFoldDB" id="A0AAV7IQW2"/>
<evidence type="ECO:0000313" key="1">
    <source>
        <dbReference type="EMBL" id="KAH0567244.1"/>
    </source>
</evidence>
<dbReference type="Proteomes" id="UP000826195">
    <property type="component" value="Unassembled WGS sequence"/>
</dbReference>
<evidence type="ECO:0008006" key="3">
    <source>
        <dbReference type="Google" id="ProtNLM"/>
    </source>
</evidence>
<protein>
    <recommendedName>
        <fullName evidence="3">Secreted protein</fullName>
    </recommendedName>
</protein>
<dbReference type="EMBL" id="JAHXZJ010000001">
    <property type="protein sequence ID" value="KAH0567244.1"/>
    <property type="molecule type" value="Genomic_DNA"/>
</dbReference>
<evidence type="ECO:0000313" key="2">
    <source>
        <dbReference type="Proteomes" id="UP000826195"/>
    </source>
</evidence>
<reference evidence="1 2" key="1">
    <citation type="journal article" date="2021" name="J. Hered.">
        <title>A chromosome-level genome assembly of the parasitoid wasp, Cotesia glomerata (Hymenoptera: Braconidae).</title>
        <authorList>
            <person name="Pinto B.J."/>
            <person name="Weis J.J."/>
            <person name="Gamble T."/>
            <person name="Ode P.J."/>
            <person name="Paul R."/>
            <person name="Zaspel J.M."/>
        </authorList>
    </citation>
    <scope>NUCLEOTIDE SEQUENCE [LARGE SCALE GENOMIC DNA]</scope>
    <source>
        <strain evidence="1">CgM1</strain>
    </source>
</reference>
<gene>
    <name evidence="1" type="ORF">KQX54_007833</name>
</gene>
<accession>A0AAV7IQW2</accession>